<keyword evidence="4" id="KW-0788">Thiol protease</keyword>
<dbReference type="STRING" id="717606.PaecuDRAFT_1555"/>
<gene>
    <name evidence="9" type="ORF">PaecuDRAFT_1555</name>
</gene>
<dbReference type="eggNOG" id="COG0791">
    <property type="taxonomic scope" value="Bacteria"/>
</dbReference>
<evidence type="ECO:0000256" key="1">
    <source>
        <dbReference type="ARBA" id="ARBA00007074"/>
    </source>
</evidence>
<feature type="compositionally biased region" description="Gly residues" evidence="5">
    <location>
        <begin position="178"/>
        <end position="189"/>
    </location>
</feature>
<dbReference type="SUPFAM" id="SSF54001">
    <property type="entry name" value="Cysteine proteinases"/>
    <property type="match status" value="1"/>
</dbReference>
<feature type="chain" id="PRO_5003136216" evidence="6">
    <location>
        <begin position="31"/>
        <end position="348"/>
    </location>
</feature>
<dbReference type="eggNOG" id="COG3103">
    <property type="taxonomic scope" value="Bacteria"/>
</dbReference>
<keyword evidence="2" id="KW-0645">Protease</keyword>
<dbReference type="GO" id="GO:0008234">
    <property type="term" value="F:cysteine-type peptidase activity"/>
    <property type="evidence" value="ECO:0007669"/>
    <property type="project" value="UniProtKB-KW"/>
</dbReference>
<dbReference type="GO" id="GO:0006508">
    <property type="term" value="P:proteolysis"/>
    <property type="evidence" value="ECO:0007669"/>
    <property type="project" value="UniProtKB-KW"/>
</dbReference>
<keyword evidence="10" id="KW-1185">Reference proteome</keyword>
<comment type="similarity">
    <text evidence="1">Belongs to the peptidase C40 family.</text>
</comment>
<dbReference type="SMART" id="SM00287">
    <property type="entry name" value="SH3b"/>
    <property type="match status" value="2"/>
</dbReference>
<feature type="domain" description="NlpC/P60" evidence="8">
    <location>
        <begin position="203"/>
        <end position="348"/>
    </location>
</feature>
<proteinExistence type="inferred from homology"/>
<feature type="domain" description="SH3b" evidence="7">
    <location>
        <begin position="36"/>
        <end position="103"/>
    </location>
</feature>
<dbReference type="InterPro" id="IPR000064">
    <property type="entry name" value="NLP_P60_dom"/>
</dbReference>
<organism evidence="9 10">
    <name type="scientific">Paenibacillus curdlanolyticus YK9</name>
    <dbReference type="NCBI Taxonomy" id="717606"/>
    <lineage>
        <taxon>Bacteria</taxon>
        <taxon>Bacillati</taxon>
        <taxon>Bacillota</taxon>
        <taxon>Bacilli</taxon>
        <taxon>Bacillales</taxon>
        <taxon>Paenibacillaceae</taxon>
        <taxon>Paenibacillus</taxon>
    </lineage>
</organism>
<dbReference type="Pfam" id="PF08239">
    <property type="entry name" value="SH3_3"/>
    <property type="match status" value="2"/>
</dbReference>
<protein>
    <submittedName>
        <fullName evidence="9">NLP/P60 protein</fullName>
    </submittedName>
</protein>
<keyword evidence="6" id="KW-0732">Signal</keyword>
<evidence type="ECO:0000256" key="2">
    <source>
        <dbReference type="ARBA" id="ARBA00022670"/>
    </source>
</evidence>
<dbReference type="Gene3D" id="2.30.30.40">
    <property type="entry name" value="SH3 Domains"/>
    <property type="match status" value="2"/>
</dbReference>
<evidence type="ECO:0000259" key="7">
    <source>
        <dbReference type="PROSITE" id="PS51781"/>
    </source>
</evidence>
<feature type="signal peptide" evidence="6">
    <location>
        <begin position="1"/>
        <end position="30"/>
    </location>
</feature>
<dbReference type="AlphaFoldDB" id="E0I7D1"/>
<dbReference type="InterPro" id="IPR051202">
    <property type="entry name" value="Peptidase_C40"/>
</dbReference>
<reference evidence="9 10" key="1">
    <citation type="submission" date="2010-07" db="EMBL/GenBank/DDBJ databases">
        <title>The draft genome of Paenibacillus curdlanolyticus YK9.</title>
        <authorList>
            <consortium name="US DOE Joint Genome Institute (JGI-PGF)"/>
            <person name="Lucas S."/>
            <person name="Copeland A."/>
            <person name="Lapidus A."/>
            <person name="Cheng J.-F."/>
            <person name="Bruce D."/>
            <person name="Goodwin L."/>
            <person name="Pitluck S."/>
            <person name="Land M.L."/>
            <person name="Hauser L."/>
            <person name="Chang Y.-J."/>
            <person name="Jeffries C."/>
            <person name="Anderson I.J."/>
            <person name="Johnson E."/>
            <person name="Loganathan U."/>
            <person name="Mulhopadhyay B."/>
            <person name="Kyrpides N."/>
            <person name="Woyke T.J."/>
        </authorList>
    </citation>
    <scope>NUCLEOTIDE SEQUENCE [LARGE SCALE GENOMIC DNA]</scope>
    <source>
        <strain evidence="9 10">YK9</strain>
    </source>
</reference>
<accession>E0I7D1</accession>
<name>E0I7D1_9BACL</name>
<dbReference type="EMBL" id="AEDD01000003">
    <property type="protein sequence ID" value="EFM11947.1"/>
    <property type="molecule type" value="Genomic_DNA"/>
</dbReference>
<evidence type="ECO:0000313" key="10">
    <source>
        <dbReference type="Proteomes" id="UP000005387"/>
    </source>
</evidence>
<evidence type="ECO:0000256" key="4">
    <source>
        <dbReference type="ARBA" id="ARBA00022807"/>
    </source>
</evidence>
<evidence type="ECO:0000259" key="8">
    <source>
        <dbReference type="PROSITE" id="PS51935"/>
    </source>
</evidence>
<dbReference type="PROSITE" id="PS51781">
    <property type="entry name" value="SH3B"/>
    <property type="match status" value="1"/>
</dbReference>
<keyword evidence="3" id="KW-0378">Hydrolase</keyword>
<dbReference type="RefSeq" id="WP_006037566.1">
    <property type="nucleotide sequence ID" value="NZ_AEDD01000003.1"/>
</dbReference>
<dbReference type="Gene3D" id="3.90.1720.10">
    <property type="entry name" value="endopeptidase domain like (from Nostoc punctiforme)"/>
    <property type="match status" value="1"/>
</dbReference>
<evidence type="ECO:0000313" key="9">
    <source>
        <dbReference type="EMBL" id="EFM11947.1"/>
    </source>
</evidence>
<dbReference type="PROSITE" id="PS51935">
    <property type="entry name" value="NLPC_P60"/>
    <property type="match status" value="1"/>
</dbReference>
<sequence length="348" mass="36670">MGTFSSKMKKPLITASVTAMLALGAVAAPAADVWAAQVGTATVQAGVNMRTQPSTAGSVIRLLKQGESIVVLEQTNAYWYKVQDSRGAIGYVSTSSQYLSVTSSGAPSQGNTNGTIVATVTLRTSPSTSGSAIGYLHKNDQVQVLSAPNAYWYEVADQQGRRGYISSQSKYVTVNGTVPGGSAGNGGGNPSTPDNGAGTGDNAAKIEQVIATGMKYLGTPYEFGSDRNTTTTFDCSDLVRTMFLEGIGLKLPADSRQQGEYVQNKGNAVTDWHQLKRGDLIFFMSYKGSSASAYAGIDKSKQKITHDGIYLGNGQVLHTYSKESGGVKISSIAGTHWEYRFVYGGSAL</sequence>
<evidence type="ECO:0000256" key="5">
    <source>
        <dbReference type="SAM" id="MobiDB-lite"/>
    </source>
</evidence>
<dbReference type="InterPro" id="IPR038765">
    <property type="entry name" value="Papain-like_cys_pep_sf"/>
</dbReference>
<dbReference type="Proteomes" id="UP000005387">
    <property type="component" value="Unassembled WGS sequence"/>
</dbReference>
<dbReference type="PANTHER" id="PTHR47053">
    <property type="entry name" value="MUREIN DD-ENDOPEPTIDASE MEPH-RELATED"/>
    <property type="match status" value="1"/>
</dbReference>
<feature type="region of interest" description="Disordered" evidence="5">
    <location>
        <begin position="176"/>
        <end position="201"/>
    </location>
</feature>
<evidence type="ECO:0000256" key="3">
    <source>
        <dbReference type="ARBA" id="ARBA00022801"/>
    </source>
</evidence>
<evidence type="ECO:0000256" key="6">
    <source>
        <dbReference type="SAM" id="SignalP"/>
    </source>
</evidence>
<dbReference type="InterPro" id="IPR003646">
    <property type="entry name" value="SH3-like_bac-type"/>
</dbReference>
<dbReference type="Pfam" id="PF00877">
    <property type="entry name" value="NLPC_P60"/>
    <property type="match status" value="1"/>
</dbReference>
<dbReference type="PANTHER" id="PTHR47053:SF1">
    <property type="entry name" value="MUREIN DD-ENDOPEPTIDASE MEPH-RELATED"/>
    <property type="match status" value="1"/>
</dbReference>